<dbReference type="Proteomes" id="UP001159427">
    <property type="component" value="Unassembled WGS sequence"/>
</dbReference>
<organism evidence="2 3">
    <name type="scientific">Porites evermanni</name>
    <dbReference type="NCBI Taxonomy" id="104178"/>
    <lineage>
        <taxon>Eukaryota</taxon>
        <taxon>Metazoa</taxon>
        <taxon>Cnidaria</taxon>
        <taxon>Anthozoa</taxon>
        <taxon>Hexacorallia</taxon>
        <taxon>Scleractinia</taxon>
        <taxon>Fungiina</taxon>
        <taxon>Poritidae</taxon>
        <taxon>Porites</taxon>
    </lineage>
</organism>
<dbReference type="PANTHER" id="PTHR34239">
    <property type="entry name" value="APPLE DOMAIN-CONTAINING PROTEIN"/>
    <property type="match status" value="1"/>
</dbReference>
<feature type="region of interest" description="Disordered" evidence="1">
    <location>
        <begin position="1"/>
        <end position="42"/>
    </location>
</feature>
<protein>
    <submittedName>
        <fullName evidence="2">Uncharacterized protein</fullName>
    </submittedName>
</protein>
<name>A0ABN8QP54_9CNID</name>
<evidence type="ECO:0000313" key="2">
    <source>
        <dbReference type="EMBL" id="CAH3168202.1"/>
    </source>
</evidence>
<evidence type="ECO:0000256" key="1">
    <source>
        <dbReference type="SAM" id="MobiDB-lite"/>
    </source>
</evidence>
<gene>
    <name evidence="2" type="ORF">PEVE_00006422</name>
</gene>
<reference evidence="2 3" key="1">
    <citation type="submission" date="2022-05" db="EMBL/GenBank/DDBJ databases">
        <authorList>
            <consortium name="Genoscope - CEA"/>
            <person name="William W."/>
        </authorList>
    </citation>
    <scope>NUCLEOTIDE SEQUENCE [LARGE SCALE GENOMIC DNA]</scope>
</reference>
<keyword evidence="3" id="KW-1185">Reference proteome</keyword>
<sequence length="214" mass="24302">MRRKPLHIAHPGKSDRKRLRNDCSSSEEEEPKTSRKDSEDAIRASEDEIQDLLFAEMANKRWSKKLDQEEVSNLLARYDPPGNCVEISVPRVDPEIWQFLNAFKRKTDLRFANIQQALQNSSFATLKNAGTLIKISDLSAPTSRVDVVALLGHAASELSVLRREKLKPSLKPEFHALCSSETMSSQKLPIVKDLAKKKPRCQRNPSSWKQGRLL</sequence>
<feature type="compositionally biased region" description="Basic and acidic residues" evidence="1">
    <location>
        <begin position="31"/>
        <end position="42"/>
    </location>
</feature>
<dbReference type="PANTHER" id="PTHR34239:SF2">
    <property type="entry name" value="TRANSPOSABLE ELEMENT P TRANSPOSASE_THAP9 CONSERVED DOMAIN-CONTAINING PROTEIN"/>
    <property type="match status" value="1"/>
</dbReference>
<proteinExistence type="predicted"/>
<comment type="caution">
    <text evidence="2">The sequence shown here is derived from an EMBL/GenBank/DDBJ whole genome shotgun (WGS) entry which is preliminary data.</text>
</comment>
<dbReference type="EMBL" id="CALNXI010001412">
    <property type="protein sequence ID" value="CAH3168202.1"/>
    <property type="molecule type" value="Genomic_DNA"/>
</dbReference>
<evidence type="ECO:0000313" key="3">
    <source>
        <dbReference type="Proteomes" id="UP001159427"/>
    </source>
</evidence>
<accession>A0ABN8QP54</accession>